<evidence type="ECO:0000256" key="8">
    <source>
        <dbReference type="HAMAP-Rule" id="MF_01161"/>
    </source>
</evidence>
<keyword evidence="2 8" id="KW-0963">Cytoplasm</keyword>
<comment type="catalytic activity">
    <reaction evidence="7 8">
        <text>cytidine(34) in tRNA(Ile2) + L-lysine + ATP = lysidine(34) in tRNA(Ile2) + AMP + diphosphate + H(+)</text>
        <dbReference type="Rhea" id="RHEA:43744"/>
        <dbReference type="Rhea" id="RHEA-COMP:10625"/>
        <dbReference type="Rhea" id="RHEA-COMP:10670"/>
        <dbReference type="ChEBI" id="CHEBI:15378"/>
        <dbReference type="ChEBI" id="CHEBI:30616"/>
        <dbReference type="ChEBI" id="CHEBI:32551"/>
        <dbReference type="ChEBI" id="CHEBI:33019"/>
        <dbReference type="ChEBI" id="CHEBI:82748"/>
        <dbReference type="ChEBI" id="CHEBI:83665"/>
        <dbReference type="ChEBI" id="CHEBI:456215"/>
        <dbReference type="EC" id="6.3.4.19"/>
    </reaction>
</comment>
<evidence type="ECO:0000256" key="7">
    <source>
        <dbReference type="ARBA" id="ARBA00048539"/>
    </source>
</evidence>
<keyword evidence="6 8" id="KW-0067">ATP-binding</keyword>
<protein>
    <recommendedName>
        <fullName evidence="8">tRNA(Ile)-lysidine synthase</fullName>
        <ecNumber evidence="8">6.3.4.19</ecNumber>
    </recommendedName>
    <alternativeName>
        <fullName evidence="8">tRNA(Ile)-2-lysyl-cytidine synthase</fullName>
    </alternativeName>
    <alternativeName>
        <fullName evidence="8">tRNA(Ile)-lysidine synthetase</fullName>
    </alternativeName>
</protein>
<evidence type="ECO:0000256" key="1">
    <source>
        <dbReference type="ARBA" id="ARBA00004496"/>
    </source>
</evidence>
<comment type="function">
    <text evidence="8">Ligates lysine onto the cytidine present at position 34 of the AUA codon-specific tRNA(Ile) that contains the anticodon CAU, in an ATP-dependent manner. Cytidine is converted to lysidine, thus changing the amino acid specificity of the tRNA from methionine to isoleucine.</text>
</comment>
<reference evidence="11" key="1">
    <citation type="journal article" date="2019" name="Int. J. Syst. Evol. Microbiol.">
        <title>The Global Catalogue of Microorganisms (GCM) 10K type strain sequencing project: providing services to taxonomists for standard genome sequencing and annotation.</title>
        <authorList>
            <consortium name="The Broad Institute Genomics Platform"/>
            <consortium name="The Broad Institute Genome Sequencing Center for Infectious Disease"/>
            <person name="Wu L."/>
            <person name="Ma J."/>
        </authorList>
    </citation>
    <scope>NUCLEOTIDE SEQUENCE [LARGE SCALE GENOMIC DNA]</scope>
    <source>
        <strain evidence="11">CCUG 50349</strain>
    </source>
</reference>
<dbReference type="InterPro" id="IPR014729">
    <property type="entry name" value="Rossmann-like_a/b/a_fold"/>
</dbReference>
<dbReference type="RefSeq" id="WP_379741724.1">
    <property type="nucleotide sequence ID" value="NZ_JBHSGW010000025.1"/>
</dbReference>
<dbReference type="Pfam" id="PF11734">
    <property type="entry name" value="TilS_C"/>
    <property type="match status" value="1"/>
</dbReference>
<proteinExistence type="inferred from homology"/>
<dbReference type="InterPro" id="IPR012795">
    <property type="entry name" value="tRNA_Ile_lys_synt_N"/>
</dbReference>
<feature type="binding site" evidence="8">
    <location>
        <begin position="26"/>
        <end position="31"/>
    </location>
    <ligand>
        <name>ATP</name>
        <dbReference type="ChEBI" id="CHEBI:30616"/>
    </ligand>
</feature>
<dbReference type="PANTHER" id="PTHR43033:SF1">
    <property type="entry name" value="TRNA(ILE)-LYSIDINE SYNTHASE-RELATED"/>
    <property type="match status" value="1"/>
</dbReference>
<dbReference type="SMART" id="SM00977">
    <property type="entry name" value="TilS_C"/>
    <property type="match status" value="1"/>
</dbReference>
<dbReference type="SUPFAM" id="SSF52402">
    <property type="entry name" value="Adenine nucleotide alpha hydrolases-like"/>
    <property type="match status" value="1"/>
</dbReference>
<dbReference type="InterPro" id="IPR011063">
    <property type="entry name" value="TilS/TtcA_N"/>
</dbReference>
<dbReference type="NCBIfam" id="TIGR02433">
    <property type="entry name" value="lysidine_TilS_C"/>
    <property type="match status" value="1"/>
</dbReference>
<evidence type="ECO:0000256" key="3">
    <source>
        <dbReference type="ARBA" id="ARBA00022598"/>
    </source>
</evidence>
<comment type="similarity">
    <text evidence="8">Belongs to the tRNA(Ile)-lysidine synthase family.</text>
</comment>
<dbReference type="Gene3D" id="3.40.50.620">
    <property type="entry name" value="HUPs"/>
    <property type="match status" value="1"/>
</dbReference>
<dbReference type="NCBIfam" id="TIGR02432">
    <property type="entry name" value="lysidine_TilS_N"/>
    <property type="match status" value="1"/>
</dbReference>
<comment type="subcellular location">
    <subcellularLocation>
        <location evidence="1 8">Cytoplasm</location>
    </subcellularLocation>
</comment>
<gene>
    <name evidence="8 10" type="primary">tilS</name>
    <name evidence="10" type="ORF">ACFO3U_10440</name>
</gene>
<dbReference type="CDD" id="cd01992">
    <property type="entry name" value="TilS_N"/>
    <property type="match status" value="1"/>
</dbReference>
<evidence type="ECO:0000256" key="2">
    <source>
        <dbReference type="ARBA" id="ARBA00022490"/>
    </source>
</evidence>
<dbReference type="Pfam" id="PF01171">
    <property type="entry name" value="ATP_bind_3"/>
    <property type="match status" value="1"/>
</dbReference>
<name>A0ABV9P6Q8_9FLAO</name>
<evidence type="ECO:0000313" key="11">
    <source>
        <dbReference type="Proteomes" id="UP001595885"/>
    </source>
</evidence>
<evidence type="ECO:0000256" key="4">
    <source>
        <dbReference type="ARBA" id="ARBA00022694"/>
    </source>
</evidence>
<accession>A0ABV9P6Q8</accession>
<dbReference type="InterPro" id="IPR012796">
    <property type="entry name" value="Lysidine-tRNA-synth_C"/>
</dbReference>
<dbReference type="PANTHER" id="PTHR43033">
    <property type="entry name" value="TRNA(ILE)-LYSIDINE SYNTHASE-RELATED"/>
    <property type="match status" value="1"/>
</dbReference>
<dbReference type="GO" id="GO:0032267">
    <property type="term" value="F:tRNA(Ile)-lysidine synthase activity"/>
    <property type="evidence" value="ECO:0007669"/>
    <property type="project" value="UniProtKB-EC"/>
</dbReference>
<evidence type="ECO:0000313" key="10">
    <source>
        <dbReference type="EMBL" id="MFC4740411.1"/>
    </source>
</evidence>
<dbReference type="HAMAP" id="MF_01161">
    <property type="entry name" value="tRNA_Ile_lys_synt"/>
    <property type="match status" value="1"/>
</dbReference>
<comment type="caution">
    <text evidence="10">The sequence shown here is derived from an EMBL/GenBank/DDBJ whole genome shotgun (WGS) entry which is preliminary data.</text>
</comment>
<keyword evidence="5 8" id="KW-0547">Nucleotide-binding</keyword>
<dbReference type="InterPro" id="IPR012094">
    <property type="entry name" value="tRNA_Ile_lys_synt"/>
</dbReference>
<keyword evidence="3 8" id="KW-0436">Ligase</keyword>
<evidence type="ECO:0000259" key="9">
    <source>
        <dbReference type="SMART" id="SM00977"/>
    </source>
</evidence>
<sequence length="435" mass="50934">MLSIFQNHIQTNFNYLKEKKLLLAISGGIDSMVLLHLFHKLNYDIAVAHCNFSLRDTESDADEDFVRTTCEILKIPFYIQRFDTKQFASDYKLSIQLAARKLRYDWFSELLLEQKLDYVLTAHHLDDEIETFLIHLTRGTGLEGLTGIPAKNGNVIRPLLKFSRDEIESFAKENNIKWREDSSNASNKYLRNKLRHDVVPILKELNPSFMNSFQNTLDNLKQSQSLVDDASRIVYRKVVQDEENQKKINISELKQLENYEAYLFQWLKPLGFSAWEDIYNMVDAQSGKQVFSEEYSLLKDRNYLIVTTRNIDKQISYKIEKSDVEVNIPLKMSLCNIGYISNLNANCIFVDEDKISFPLTIRKWQGGDVFYPSGMQGKKKVSKYFKDEKFSLIDKQNQWLLCSNDEIVWIINHRADQRFLAKNNTKNILKIELKK</sequence>
<dbReference type="Proteomes" id="UP001595885">
    <property type="component" value="Unassembled WGS sequence"/>
</dbReference>
<keyword evidence="4 8" id="KW-0819">tRNA processing</keyword>
<evidence type="ECO:0000256" key="6">
    <source>
        <dbReference type="ARBA" id="ARBA00022840"/>
    </source>
</evidence>
<dbReference type="EMBL" id="JBHSGW010000025">
    <property type="protein sequence ID" value="MFC4740411.1"/>
    <property type="molecule type" value="Genomic_DNA"/>
</dbReference>
<feature type="domain" description="Lysidine-tRNA(Ile) synthetase C-terminal" evidence="9">
    <location>
        <begin position="359"/>
        <end position="431"/>
    </location>
</feature>
<dbReference type="EC" id="6.3.4.19" evidence="8"/>
<dbReference type="SUPFAM" id="SSF56037">
    <property type="entry name" value="PheT/TilS domain"/>
    <property type="match status" value="1"/>
</dbReference>
<evidence type="ECO:0000256" key="5">
    <source>
        <dbReference type="ARBA" id="ARBA00022741"/>
    </source>
</evidence>
<comment type="domain">
    <text evidence="8">The N-terminal region contains the highly conserved SGGXDS motif, predicted to be a P-loop motif involved in ATP binding.</text>
</comment>
<keyword evidence="11" id="KW-1185">Reference proteome</keyword>
<organism evidence="10 11">
    <name type="scientific">Flavobacterium ponti</name>
    <dbReference type="NCBI Taxonomy" id="665133"/>
    <lineage>
        <taxon>Bacteria</taxon>
        <taxon>Pseudomonadati</taxon>
        <taxon>Bacteroidota</taxon>
        <taxon>Flavobacteriia</taxon>
        <taxon>Flavobacteriales</taxon>
        <taxon>Flavobacteriaceae</taxon>
        <taxon>Flavobacterium</taxon>
    </lineage>
</organism>